<keyword evidence="16" id="KW-0675">Receptor</keyword>
<dbReference type="InterPro" id="IPR000531">
    <property type="entry name" value="Beta-barrel_TonB"/>
</dbReference>
<evidence type="ECO:0000256" key="1">
    <source>
        <dbReference type="ARBA" id="ARBA00004571"/>
    </source>
</evidence>
<feature type="signal peptide" evidence="13">
    <location>
        <begin position="1"/>
        <end position="20"/>
    </location>
</feature>
<evidence type="ECO:0000259" key="15">
    <source>
        <dbReference type="Pfam" id="PF07715"/>
    </source>
</evidence>
<keyword evidence="3 11" id="KW-1134">Transmembrane beta strand</keyword>
<evidence type="ECO:0000256" key="3">
    <source>
        <dbReference type="ARBA" id="ARBA00022452"/>
    </source>
</evidence>
<evidence type="ECO:0000256" key="7">
    <source>
        <dbReference type="ARBA" id="ARBA00023065"/>
    </source>
</evidence>
<evidence type="ECO:0000256" key="12">
    <source>
        <dbReference type="RuleBase" id="RU003357"/>
    </source>
</evidence>
<dbReference type="InterPro" id="IPR036942">
    <property type="entry name" value="Beta-barrel_TonB_sf"/>
</dbReference>
<keyword evidence="10 11" id="KW-0998">Cell outer membrane</keyword>
<dbReference type="EMBL" id="SDHZ01000001">
    <property type="protein sequence ID" value="RXK85455.1"/>
    <property type="molecule type" value="Genomic_DNA"/>
</dbReference>
<proteinExistence type="inferred from homology"/>
<dbReference type="SUPFAM" id="SSF56935">
    <property type="entry name" value="Porins"/>
    <property type="match status" value="1"/>
</dbReference>
<gene>
    <name evidence="16" type="ORF">ESB13_01120</name>
</gene>
<comment type="caution">
    <text evidence="16">The sequence shown here is derived from an EMBL/GenBank/DDBJ whole genome shotgun (WGS) entry which is preliminary data.</text>
</comment>
<dbReference type="Gene3D" id="2.170.130.10">
    <property type="entry name" value="TonB-dependent receptor, plug domain"/>
    <property type="match status" value="1"/>
</dbReference>
<keyword evidence="6" id="KW-0408">Iron</keyword>
<feature type="chain" id="PRO_5020405478" evidence="13">
    <location>
        <begin position="21"/>
        <end position="686"/>
    </location>
</feature>
<dbReference type="Pfam" id="PF07715">
    <property type="entry name" value="Plug"/>
    <property type="match status" value="1"/>
</dbReference>
<evidence type="ECO:0000256" key="9">
    <source>
        <dbReference type="ARBA" id="ARBA00023136"/>
    </source>
</evidence>
<dbReference type="GO" id="GO:0009279">
    <property type="term" value="C:cell outer membrane"/>
    <property type="evidence" value="ECO:0007669"/>
    <property type="project" value="UniProtKB-SubCell"/>
</dbReference>
<dbReference type="Gene3D" id="2.40.170.20">
    <property type="entry name" value="TonB-dependent receptor, beta-barrel domain"/>
    <property type="match status" value="1"/>
</dbReference>
<dbReference type="AlphaFoldDB" id="A0A4Q1D9Q1"/>
<comment type="similarity">
    <text evidence="11 12">Belongs to the TonB-dependent receptor family.</text>
</comment>
<evidence type="ECO:0000256" key="2">
    <source>
        <dbReference type="ARBA" id="ARBA00022448"/>
    </source>
</evidence>
<dbReference type="InterPro" id="IPR039426">
    <property type="entry name" value="TonB-dep_rcpt-like"/>
</dbReference>
<feature type="domain" description="TonB-dependent receptor-like beta-barrel" evidence="14">
    <location>
        <begin position="266"/>
        <end position="651"/>
    </location>
</feature>
<dbReference type="InterPro" id="IPR012910">
    <property type="entry name" value="Plug_dom"/>
</dbReference>
<keyword evidence="9 11" id="KW-0472">Membrane</keyword>
<comment type="subcellular location">
    <subcellularLocation>
        <location evidence="1 11">Cell outer membrane</location>
        <topology evidence="1 11">Multi-pass membrane protein</topology>
    </subcellularLocation>
</comment>
<evidence type="ECO:0000256" key="10">
    <source>
        <dbReference type="ARBA" id="ARBA00023237"/>
    </source>
</evidence>
<evidence type="ECO:0000256" key="8">
    <source>
        <dbReference type="ARBA" id="ARBA00023077"/>
    </source>
</evidence>
<evidence type="ECO:0000256" key="5">
    <source>
        <dbReference type="ARBA" id="ARBA00022692"/>
    </source>
</evidence>
<dbReference type="InterPro" id="IPR037066">
    <property type="entry name" value="Plug_dom_sf"/>
</dbReference>
<keyword evidence="4" id="KW-0410">Iron transport</keyword>
<dbReference type="PROSITE" id="PS52016">
    <property type="entry name" value="TONB_DEPENDENT_REC_3"/>
    <property type="match status" value="1"/>
</dbReference>
<dbReference type="GO" id="GO:0006826">
    <property type="term" value="P:iron ion transport"/>
    <property type="evidence" value="ECO:0007669"/>
    <property type="project" value="UniProtKB-KW"/>
</dbReference>
<keyword evidence="2 11" id="KW-0813">Transport</keyword>
<sequence>MIKQSAALFTLIICAFTLHAQSPSLGNARDTLDAAGDPDSVTVTAFNLQTRWLSTPAAIAIISQQNLRNFGYQSLVPVLNTVSGVRMEERSPGSYRLSVRGSLLRSPFGIRNVKIYFDGIPLTDAGGNSYFNLLDYNLLQSAEIIKGPAASIYGANTGGSLLLHSPAAAAPVPGHKAQLALSGGAYGMFRQQAAYSYDDSSASFQLRQLHQQSDGFRQQSAMRKDAAQLSGKIRLNKRQQLSALAFYTDLYYQTPGGITAAQMNQDPKLARQPTASLPGAVDQHTAIFNKTAFGGLNLVSDLSDNWQNSTVVTVNHTGFQNPFITNYEQRDEWNYGGRTSFRFHQQQRLVQWNAVAGVEWMHNRSSVDNYGNRAGVKDTMQFKDRLRATQAFAFLQTDLRISRWLFQAGLSHNLMKYRYQRISDGDPQQQKELDAVLAPRISILYQLAPTVAAYLVAAKGFSPPSLAEIRPSDGNYYGNLQAEQGWNYEAGIKGHLWQNRLRFDIGIYDFRLKDAIVRRTNTAGAEFFVNAGGTVQKGLECYIQAQLTPFLSAFHSFSYQPYRFSGYKVDDTDFSGNAVTGVPRSVNVSGLDCVLPQGWKLSVLLNNTSSITLNDAATVKAKAYHLLQARVAWSCRLGKLRAEVFAAADNLLNEKYSLGNDLNAMGNRFFNPAPLRNASGGIMLDL</sequence>
<dbReference type="OrthoDB" id="9782587at2"/>
<keyword evidence="17" id="KW-1185">Reference proteome</keyword>
<evidence type="ECO:0000313" key="16">
    <source>
        <dbReference type="EMBL" id="RXK85455.1"/>
    </source>
</evidence>
<dbReference type="PANTHER" id="PTHR32552">
    <property type="entry name" value="FERRICHROME IRON RECEPTOR-RELATED"/>
    <property type="match status" value="1"/>
</dbReference>
<dbReference type="Pfam" id="PF00593">
    <property type="entry name" value="TonB_dep_Rec_b-barrel"/>
    <property type="match status" value="1"/>
</dbReference>
<keyword evidence="8 12" id="KW-0798">TonB box</keyword>
<feature type="domain" description="TonB-dependent receptor plug" evidence="15">
    <location>
        <begin position="54"/>
        <end position="159"/>
    </location>
</feature>
<reference evidence="16 17" key="1">
    <citation type="submission" date="2019-01" db="EMBL/GenBank/DDBJ databases">
        <title>Filimonas sp. strain TTM-71.</title>
        <authorList>
            <person name="Chen W.-M."/>
        </authorList>
    </citation>
    <scope>NUCLEOTIDE SEQUENCE [LARGE SCALE GENOMIC DNA]</scope>
    <source>
        <strain evidence="16 17">TTM-71</strain>
    </source>
</reference>
<evidence type="ECO:0000256" key="11">
    <source>
        <dbReference type="PROSITE-ProRule" id="PRU01360"/>
    </source>
</evidence>
<evidence type="ECO:0000256" key="13">
    <source>
        <dbReference type="SAM" id="SignalP"/>
    </source>
</evidence>
<dbReference type="Proteomes" id="UP000290545">
    <property type="component" value="Unassembled WGS sequence"/>
</dbReference>
<evidence type="ECO:0000259" key="14">
    <source>
        <dbReference type="Pfam" id="PF00593"/>
    </source>
</evidence>
<keyword evidence="7" id="KW-0406">Ion transport</keyword>
<name>A0A4Q1D9Q1_9BACT</name>
<keyword evidence="5 11" id="KW-0812">Transmembrane</keyword>
<dbReference type="PANTHER" id="PTHR32552:SF81">
    <property type="entry name" value="TONB-DEPENDENT OUTER MEMBRANE RECEPTOR"/>
    <property type="match status" value="1"/>
</dbReference>
<protein>
    <submittedName>
        <fullName evidence="16">TonB-dependent receptor</fullName>
    </submittedName>
</protein>
<accession>A0A4Q1D9Q1</accession>
<organism evidence="16 17">
    <name type="scientific">Filimonas effusa</name>
    <dbReference type="NCBI Taxonomy" id="2508721"/>
    <lineage>
        <taxon>Bacteria</taxon>
        <taxon>Pseudomonadati</taxon>
        <taxon>Bacteroidota</taxon>
        <taxon>Chitinophagia</taxon>
        <taxon>Chitinophagales</taxon>
        <taxon>Chitinophagaceae</taxon>
        <taxon>Filimonas</taxon>
    </lineage>
</organism>
<keyword evidence="13" id="KW-0732">Signal</keyword>
<evidence type="ECO:0000313" key="17">
    <source>
        <dbReference type="Proteomes" id="UP000290545"/>
    </source>
</evidence>
<evidence type="ECO:0000256" key="6">
    <source>
        <dbReference type="ARBA" id="ARBA00023004"/>
    </source>
</evidence>
<evidence type="ECO:0000256" key="4">
    <source>
        <dbReference type="ARBA" id="ARBA00022496"/>
    </source>
</evidence>
<dbReference type="RefSeq" id="WP_129001207.1">
    <property type="nucleotide sequence ID" value="NZ_SDHZ01000001.1"/>
</dbReference>